<dbReference type="STRING" id="1198114.AciX9_0087"/>
<accession>E8X4Y5</accession>
<sequence length="935" mass="105280">MAEKKSTGTTAKTVTTLVHDDASRKNIPTAEFQSVMRTEEQRPTRVAYERRNRDLDPQLIWRGKYPGDDMDAEQPLTVPAPPLYIQEKVHPKVLIDDLKRETERQRAAGSGGAQVGQIDLFADFNGLPNMDAKTEFYQHDQHWSNRMILGDSLQVMASLAEREGLRGKVQCIYFDPPYGIKFNSNFQWSTTSRDVKDGNVGHITREPEQVKAFRDTWRDGIHSYLSYLRDRLVAARDMLTDSGSIFVQIGDENSHRVRALLDEVFGPDNAVSEIAFSKTTGLGAKFLSSRFDFLLWYAKDKDQAKFRRPYLSKSHEAGTADTYFWIRNEAGQYRALTRNEKDAMMIPAGYELYKAGDLTSQGNTPIDFTFQAADYTLRSKTPLAGLVRLAKAGRIHKAANSIQYVRKLSDFRAIQVSQLWDDTGTGSFTDDKLYVVQTGTKTIQRCILMTTDPGDLVLDPTCGSGSTAYVAEQWGRRWITVDTSRVALALARARVMGARYAYYLLTDSIEGRRKDAELRNSATVALSTYGDVRQGFVCERVPRITLGSIANNLEIDVFWDEYQTRLEPLRERLNTLLHKKWQEWEIPQEVSDAWSKDAKEAHAAWWNQRTARQRAIDASIAAKAEFENLYDKPYEDKNKVRVAGPFTVESLSPHRVLEMQDNDLRQSALSDYDDPRDVGNFVQVILDTLKASGVQQTDKNARIEFTSLQPWPGLGMICAEGHYTDKDGVGKRAGIMIGPEFGTVARPDLAQAAREAGDAGFDVVIACAFNFDAQSADFTRLGRIPVLKARMNADLHMAEDLKNTGKGNLFIIFGEPEIEILLAPDNEIRVKLNGIDVFNPSTGEVTSSEPDEIACWFVDTDYNEESFFVRHAYFLGANDPYKSLKTTLKAEINQEAWESLHSDTSRPFPKPATGRIAVKVINHLGDEVMKVFTVA</sequence>
<dbReference type="InterPro" id="IPR029063">
    <property type="entry name" value="SAM-dependent_MTases_sf"/>
</dbReference>
<comment type="catalytic activity">
    <reaction evidence="5">
        <text>a 2'-deoxyadenosine in DNA + S-adenosyl-L-methionine = an N(6)-methyl-2'-deoxyadenosine in DNA + S-adenosyl-L-homocysteine + H(+)</text>
        <dbReference type="Rhea" id="RHEA:15197"/>
        <dbReference type="Rhea" id="RHEA-COMP:12418"/>
        <dbReference type="Rhea" id="RHEA-COMP:12419"/>
        <dbReference type="ChEBI" id="CHEBI:15378"/>
        <dbReference type="ChEBI" id="CHEBI:57856"/>
        <dbReference type="ChEBI" id="CHEBI:59789"/>
        <dbReference type="ChEBI" id="CHEBI:90615"/>
        <dbReference type="ChEBI" id="CHEBI:90616"/>
        <dbReference type="EC" id="2.1.1.72"/>
    </reaction>
</comment>
<dbReference type="EC" id="2.1.1.72" evidence="1"/>
<evidence type="ECO:0000256" key="3">
    <source>
        <dbReference type="ARBA" id="ARBA00022679"/>
    </source>
</evidence>
<dbReference type="OrthoDB" id="9800801at2"/>
<keyword evidence="8" id="KW-1185">Reference proteome</keyword>
<dbReference type="Pfam" id="PF01555">
    <property type="entry name" value="N6_N4_Mtase"/>
    <property type="match status" value="1"/>
</dbReference>
<name>E8X4Y5_GRATM</name>
<dbReference type="PANTHER" id="PTHR13370">
    <property type="entry name" value="RNA METHYLASE-RELATED"/>
    <property type="match status" value="1"/>
</dbReference>
<dbReference type="GO" id="GO:0032259">
    <property type="term" value="P:methylation"/>
    <property type="evidence" value="ECO:0007669"/>
    <property type="project" value="UniProtKB-KW"/>
</dbReference>
<evidence type="ECO:0000313" key="7">
    <source>
        <dbReference type="EMBL" id="ADW67177.1"/>
    </source>
</evidence>
<dbReference type="PRINTS" id="PR00506">
    <property type="entry name" value="D21N6MTFRASE"/>
</dbReference>
<dbReference type="PANTHER" id="PTHR13370:SF16">
    <property type="entry name" value="SITE-SPECIFIC DNA-METHYLTRANSFERASE (ADENINE-SPECIFIC)"/>
    <property type="match status" value="1"/>
</dbReference>
<dbReference type="InterPro" id="IPR002941">
    <property type="entry name" value="DNA_methylase_N4/N6"/>
</dbReference>
<dbReference type="SUPFAM" id="SSF53335">
    <property type="entry name" value="S-adenosyl-L-methionine-dependent methyltransferases"/>
    <property type="match status" value="1"/>
</dbReference>
<organism evidence="8">
    <name type="scientific">Granulicella tundricola (strain ATCC BAA-1859 / DSM 23138 / MP5ACTX9)</name>
    <dbReference type="NCBI Taxonomy" id="1198114"/>
    <lineage>
        <taxon>Bacteria</taxon>
        <taxon>Pseudomonadati</taxon>
        <taxon>Acidobacteriota</taxon>
        <taxon>Terriglobia</taxon>
        <taxon>Terriglobales</taxon>
        <taxon>Acidobacteriaceae</taxon>
        <taxon>Granulicella</taxon>
    </lineage>
</organism>
<evidence type="ECO:0000256" key="2">
    <source>
        <dbReference type="ARBA" id="ARBA00022603"/>
    </source>
</evidence>
<evidence type="ECO:0000256" key="4">
    <source>
        <dbReference type="ARBA" id="ARBA00022691"/>
    </source>
</evidence>
<dbReference type="Gene3D" id="3.40.50.150">
    <property type="entry name" value="Vaccinia Virus protein VP39"/>
    <property type="match status" value="1"/>
</dbReference>
<dbReference type="GO" id="GO:0009007">
    <property type="term" value="F:site-specific DNA-methyltransferase (adenine-specific) activity"/>
    <property type="evidence" value="ECO:0007669"/>
    <property type="project" value="UniProtKB-EC"/>
</dbReference>
<gene>
    <name evidence="7" type="ordered locus">AciX9_0087</name>
</gene>
<feature type="domain" description="DNA methylase N-4/N-6" evidence="6">
    <location>
        <begin position="169"/>
        <end position="489"/>
    </location>
</feature>
<dbReference type="Proteomes" id="UP000000343">
    <property type="component" value="Chromosome"/>
</dbReference>
<evidence type="ECO:0000259" key="6">
    <source>
        <dbReference type="Pfam" id="PF01555"/>
    </source>
</evidence>
<reference evidence="8" key="1">
    <citation type="submission" date="2011-01" db="EMBL/GenBank/DDBJ databases">
        <title>Complete sequence of chromosome of Acidobacterium sp. MP5ACTX9.</title>
        <authorList>
            <consortium name="US DOE Joint Genome Institute"/>
            <person name="Lucas S."/>
            <person name="Copeland A."/>
            <person name="Lapidus A."/>
            <person name="Cheng J.-F."/>
            <person name="Goodwin L."/>
            <person name="Pitluck S."/>
            <person name="Teshima H."/>
            <person name="Detter J.C."/>
            <person name="Han C."/>
            <person name="Tapia R."/>
            <person name="Land M."/>
            <person name="Hauser L."/>
            <person name="Kyrpides N."/>
            <person name="Ivanova N."/>
            <person name="Ovchinnikova G."/>
            <person name="Pagani I."/>
            <person name="Rawat S.R."/>
            <person name="Mannisto M."/>
            <person name="Haggblom M.M."/>
            <person name="Woyke T."/>
        </authorList>
    </citation>
    <scope>NUCLEOTIDE SEQUENCE [LARGE SCALE GENOMIC DNA]</scope>
    <source>
        <strain evidence="8">MP5ACTX9</strain>
    </source>
</reference>
<dbReference type="GO" id="GO:0005737">
    <property type="term" value="C:cytoplasm"/>
    <property type="evidence" value="ECO:0007669"/>
    <property type="project" value="TreeGrafter"/>
</dbReference>
<dbReference type="HOGENOM" id="CLU_007014_0_0_0"/>
<keyword evidence="4" id="KW-0949">S-adenosyl-L-methionine</keyword>
<dbReference type="PaxDb" id="1198114-AciX9_0087"/>
<evidence type="ECO:0000313" key="8">
    <source>
        <dbReference type="Proteomes" id="UP000000343"/>
    </source>
</evidence>
<dbReference type="eggNOG" id="COG2189">
    <property type="taxonomic scope" value="Bacteria"/>
</dbReference>
<protein>
    <recommendedName>
        <fullName evidence="1">site-specific DNA-methyltransferase (adenine-specific)</fullName>
        <ecNumber evidence="1">2.1.1.72</ecNumber>
    </recommendedName>
</protein>
<dbReference type="EMBL" id="CP002480">
    <property type="protein sequence ID" value="ADW67177.1"/>
    <property type="molecule type" value="Genomic_DNA"/>
</dbReference>
<dbReference type="KEGG" id="acm:AciX9_0087"/>
<dbReference type="GO" id="GO:0008170">
    <property type="term" value="F:N-methyltransferase activity"/>
    <property type="evidence" value="ECO:0007669"/>
    <property type="project" value="InterPro"/>
</dbReference>
<dbReference type="AlphaFoldDB" id="E8X4Y5"/>
<dbReference type="RefSeq" id="WP_013578506.1">
    <property type="nucleotide sequence ID" value="NC_015064.1"/>
</dbReference>
<dbReference type="GO" id="GO:0003677">
    <property type="term" value="F:DNA binding"/>
    <property type="evidence" value="ECO:0007669"/>
    <property type="project" value="InterPro"/>
</dbReference>
<dbReference type="REBASE" id="32572">
    <property type="entry name" value="M.AspMP5ORF87P"/>
</dbReference>
<keyword evidence="3" id="KW-0808">Transferase</keyword>
<proteinExistence type="predicted"/>
<keyword evidence="2 7" id="KW-0489">Methyltransferase</keyword>
<evidence type="ECO:0000256" key="5">
    <source>
        <dbReference type="ARBA" id="ARBA00047942"/>
    </source>
</evidence>
<dbReference type="InterPro" id="IPR002295">
    <property type="entry name" value="N4/N6-MTase_EcoPI_Mod-like"/>
</dbReference>
<evidence type="ECO:0000256" key="1">
    <source>
        <dbReference type="ARBA" id="ARBA00011900"/>
    </source>
</evidence>